<evidence type="ECO:0000313" key="4">
    <source>
        <dbReference type="Proteomes" id="UP001642487"/>
    </source>
</evidence>
<proteinExistence type="predicted"/>
<feature type="domain" description="DUF7915" evidence="2">
    <location>
        <begin position="159"/>
        <end position="308"/>
    </location>
</feature>
<evidence type="ECO:0008006" key="5">
    <source>
        <dbReference type="Google" id="ProtNLM"/>
    </source>
</evidence>
<dbReference type="EMBL" id="OZ021745">
    <property type="protein sequence ID" value="CAK9313687.1"/>
    <property type="molecule type" value="Genomic_DNA"/>
</dbReference>
<sequence length="681" mass="76446">MSAPGVCPTEDAIQALLDYLVEPMLPAKSSSRENPPQALLQSVAKQMHAVVLLYNYYHRKQHPHLEFLSFEAFCKLAVVVKPALLSHMKLMQSSDDIELENPEKQLSPAEKAIMDACDIATYLEASTYENVEGWPLSKVAVFLIDSKKEHCYLLFSFITQGVWSVIEQDIDTSECQVETVDEEKHVNKKKRVIKKPSKEGLVVDETKTQQLAYTAVKEATGINQSDLKILESHVVYSLSKEKSAVCSYMIQCTRSGTEDVIQVPIRDVVDSLQDSLFKKNGRRWSTTSKVEYFHILPYAKMVLTWFHRETSSDNLRVISEEKIDENLNRPERIDLTGKVKIQNNQNGASANNLNKGASIYGEGLERLPDKINCVSTLHDAICRPQSTSVDDLVPSYPVEKKKDLPNTSQVIVSYTKKRNARQVDNRCEVMFPCMVNESNASESGIKVKDGILGTNPSIAECSGEKIASGNLSDNISFDQNRNGDHALITCQSNTEHLSKLQEIIVLKETALSQAAIKALIRKRDKLSHQQRLIEDEIAQCDKNMQTILRGDEDDLVIKLDSVIECCNDVCLRSTAEDKSYQYFEENCPSQYVTKKRLSEAILCVQNPCQELDGICHKNNWILPVYEVSSLDGGGFQANVFVKGMDFEYSSCGEPCSDPREARESAATKMLGQLWRMASLAK</sequence>
<evidence type="ECO:0000259" key="1">
    <source>
        <dbReference type="Pfam" id="PF25500"/>
    </source>
</evidence>
<dbReference type="SUPFAM" id="SSF54768">
    <property type="entry name" value="dsRNA-binding domain-like"/>
    <property type="match status" value="1"/>
</dbReference>
<accession>A0ABP0Y4N5</accession>
<organism evidence="3 4">
    <name type="scientific">Citrullus colocynthis</name>
    <name type="common">colocynth</name>
    <dbReference type="NCBI Taxonomy" id="252529"/>
    <lineage>
        <taxon>Eukaryota</taxon>
        <taxon>Viridiplantae</taxon>
        <taxon>Streptophyta</taxon>
        <taxon>Embryophyta</taxon>
        <taxon>Tracheophyta</taxon>
        <taxon>Spermatophyta</taxon>
        <taxon>Magnoliopsida</taxon>
        <taxon>eudicotyledons</taxon>
        <taxon>Gunneridae</taxon>
        <taxon>Pentapetalae</taxon>
        <taxon>rosids</taxon>
        <taxon>fabids</taxon>
        <taxon>Cucurbitales</taxon>
        <taxon>Cucurbitaceae</taxon>
        <taxon>Benincaseae</taxon>
        <taxon>Citrullus</taxon>
    </lineage>
</organism>
<dbReference type="Pfam" id="PF25500">
    <property type="entry name" value="DUF7913"/>
    <property type="match status" value="1"/>
</dbReference>
<dbReference type="InterPro" id="IPR057237">
    <property type="entry name" value="DUF7915"/>
</dbReference>
<dbReference type="Gene3D" id="3.30.160.20">
    <property type="match status" value="1"/>
</dbReference>
<dbReference type="Pfam" id="PF25502">
    <property type="entry name" value="DUF7915"/>
    <property type="match status" value="1"/>
</dbReference>
<dbReference type="InterPro" id="IPR057235">
    <property type="entry name" value="DUF7913"/>
</dbReference>
<evidence type="ECO:0000313" key="3">
    <source>
        <dbReference type="EMBL" id="CAK9313687.1"/>
    </source>
</evidence>
<reference evidence="3 4" key="1">
    <citation type="submission" date="2024-03" db="EMBL/GenBank/DDBJ databases">
        <authorList>
            <person name="Gkanogiannis A."/>
            <person name="Becerra Lopez-Lavalle L."/>
        </authorList>
    </citation>
    <scope>NUCLEOTIDE SEQUENCE [LARGE SCALE GENOMIC DNA]</scope>
</reference>
<dbReference type="Proteomes" id="UP001642487">
    <property type="component" value="Chromosome 11"/>
</dbReference>
<feature type="domain" description="DUF7913" evidence="1">
    <location>
        <begin position="6"/>
        <end position="123"/>
    </location>
</feature>
<protein>
    <recommendedName>
        <fullName evidence="5">DRBM domain-containing protein</fullName>
    </recommendedName>
</protein>
<evidence type="ECO:0000259" key="2">
    <source>
        <dbReference type="Pfam" id="PF25502"/>
    </source>
</evidence>
<dbReference type="PANTHER" id="PTHR33913">
    <property type="entry name" value="ALEURONE LAYER MORPHOGENESIS PROTEIN"/>
    <property type="match status" value="1"/>
</dbReference>
<gene>
    <name evidence="3" type="ORF">CITCOLO1_LOCUS5415</name>
</gene>
<keyword evidence="4" id="KW-1185">Reference proteome</keyword>
<name>A0ABP0Y4N5_9ROSI</name>
<dbReference type="PANTHER" id="PTHR33913:SF1">
    <property type="entry name" value="DRBM DOMAIN-CONTAINING PROTEIN"/>
    <property type="match status" value="1"/>
</dbReference>